<name>A0A7W7YWY0_9HYPH</name>
<dbReference type="PANTHER" id="PTHR43649:SF31">
    <property type="entry name" value="SN-GLYCEROL-3-PHOSPHATE-BINDING PERIPLASMIC PROTEIN UGPB"/>
    <property type="match status" value="1"/>
</dbReference>
<dbReference type="Proteomes" id="UP000535406">
    <property type="component" value="Unassembled WGS sequence"/>
</dbReference>
<evidence type="ECO:0000256" key="8">
    <source>
        <dbReference type="ARBA" id="ARBA00034473"/>
    </source>
</evidence>
<comment type="caution">
    <text evidence="10">The sequence shown here is derived from an EMBL/GenBank/DDBJ whole genome shotgun (WGS) entry which is preliminary data.</text>
</comment>
<keyword evidence="6 9" id="KW-0732">Signal</keyword>
<comment type="similarity">
    <text evidence="2">Belongs to the bacterial solute-binding protein 1 family.</text>
</comment>
<evidence type="ECO:0000313" key="10">
    <source>
        <dbReference type="EMBL" id="MBB5043695.1"/>
    </source>
</evidence>
<feature type="chain" id="PRO_5031077044" description="sn-glycerol-3-phosphate-binding periplasmic protein UgpB" evidence="9">
    <location>
        <begin position="25"/>
        <end position="434"/>
    </location>
</feature>
<evidence type="ECO:0000256" key="4">
    <source>
        <dbReference type="ARBA" id="ARBA00017470"/>
    </source>
</evidence>
<evidence type="ECO:0000313" key="11">
    <source>
        <dbReference type="Proteomes" id="UP000535406"/>
    </source>
</evidence>
<protein>
    <recommendedName>
        <fullName evidence="4">sn-glycerol-3-phosphate-binding periplasmic protein UgpB</fullName>
    </recommendedName>
</protein>
<dbReference type="RefSeq" id="WP_184145056.1">
    <property type="nucleotide sequence ID" value="NZ_JACHIK010000010.1"/>
</dbReference>
<evidence type="ECO:0000256" key="2">
    <source>
        <dbReference type="ARBA" id="ARBA00008520"/>
    </source>
</evidence>
<dbReference type="AlphaFoldDB" id="A0A7W7YWY0"/>
<dbReference type="Gene3D" id="3.40.190.10">
    <property type="entry name" value="Periplasmic binding protein-like II"/>
    <property type="match status" value="2"/>
</dbReference>
<dbReference type="InterPro" id="IPR006059">
    <property type="entry name" value="SBP"/>
</dbReference>
<dbReference type="EMBL" id="JACHIK010000010">
    <property type="protein sequence ID" value="MBB5043695.1"/>
    <property type="molecule type" value="Genomic_DNA"/>
</dbReference>
<evidence type="ECO:0000256" key="6">
    <source>
        <dbReference type="ARBA" id="ARBA00022729"/>
    </source>
</evidence>
<proteinExistence type="inferred from homology"/>
<organism evidence="10 11">
    <name type="scientific">Shinella fusca</name>
    <dbReference type="NCBI Taxonomy" id="544480"/>
    <lineage>
        <taxon>Bacteria</taxon>
        <taxon>Pseudomonadati</taxon>
        <taxon>Pseudomonadota</taxon>
        <taxon>Alphaproteobacteria</taxon>
        <taxon>Hyphomicrobiales</taxon>
        <taxon>Rhizobiaceae</taxon>
        <taxon>Shinella</taxon>
    </lineage>
</organism>
<dbReference type="GO" id="GO:0042597">
    <property type="term" value="C:periplasmic space"/>
    <property type="evidence" value="ECO:0007669"/>
    <property type="project" value="UniProtKB-SubCell"/>
</dbReference>
<dbReference type="PANTHER" id="PTHR43649">
    <property type="entry name" value="ARABINOSE-BINDING PROTEIN-RELATED"/>
    <property type="match status" value="1"/>
</dbReference>
<keyword evidence="11" id="KW-1185">Reference proteome</keyword>
<keyword evidence="7" id="KW-0574">Periplasm</keyword>
<evidence type="ECO:0000256" key="3">
    <source>
        <dbReference type="ARBA" id="ARBA00011557"/>
    </source>
</evidence>
<evidence type="ECO:0000256" key="5">
    <source>
        <dbReference type="ARBA" id="ARBA00022448"/>
    </source>
</evidence>
<evidence type="ECO:0000256" key="7">
    <source>
        <dbReference type="ARBA" id="ARBA00022764"/>
    </source>
</evidence>
<dbReference type="SUPFAM" id="SSF53850">
    <property type="entry name" value="Periplasmic binding protein-like II"/>
    <property type="match status" value="1"/>
</dbReference>
<comment type="subunit">
    <text evidence="3">The complex is composed of two ATP-binding proteins (UgpC), two transmembrane proteins (UgpA and UgpE) and a solute-binding protein (UgpB).</text>
</comment>
<feature type="signal peptide" evidence="9">
    <location>
        <begin position="1"/>
        <end position="24"/>
    </location>
</feature>
<gene>
    <name evidence="10" type="ORF">HNQ66_003105</name>
</gene>
<sequence>MTRFTWTLAATSALSFFAASNAFAATELAWWHAMTGANNEAVEQLAKEFNESQSEYKVVPVYKGSYPEALNAGIAAFRAKQAPAILQVFDAGSGVMLGAEGAMMPVADVLQKGGYEFKKDDYLPGIVAYYSKPDGTMLSFPFNSSSPILYYNKDAFKKAGLDAENPPKTWPEVFEAARKIKTSGAANCGFTSTWLTWIQTENFAAWNNVPYGTNENGLAGLDVELKIDAPIYVDHFQAIADLSKDGTFRYGGRTSEAKQLFMSGECAILTESSGGLGDIVKSGVNYGVGQLPYYEGHGPQNTIPGGASLWVFAGKSDAEYKGIAEFFHFLSRTDIQVRLHEVSGYLPVTMAAYEETKKSGFYDKNPGRETPIQQMMGKAPTENSKGVRLVNLPQVRDILNEEFEAMLAGQKDAKAALTEGVQKANAAIAAAIGK</sequence>
<dbReference type="CDD" id="cd14748">
    <property type="entry name" value="PBP2_UgpB"/>
    <property type="match status" value="1"/>
</dbReference>
<comment type="subcellular location">
    <subcellularLocation>
        <location evidence="1">Periplasm</location>
    </subcellularLocation>
</comment>
<comment type="function">
    <text evidence="8">Part of the ABC transporter complex UgpBAEC involved in sn-glycerol-3-phosphate (G3P) import. Binds G3P.</text>
</comment>
<evidence type="ECO:0000256" key="1">
    <source>
        <dbReference type="ARBA" id="ARBA00004418"/>
    </source>
</evidence>
<dbReference type="Pfam" id="PF13416">
    <property type="entry name" value="SBP_bac_8"/>
    <property type="match status" value="1"/>
</dbReference>
<accession>A0A7W7YWY0</accession>
<keyword evidence="5" id="KW-0813">Transport</keyword>
<dbReference type="NCBIfam" id="NF008211">
    <property type="entry name" value="PRK10974.1"/>
    <property type="match status" value="1"/>
</dbReference>
<dbReference type="InterPro" id="IPR050490">
    <property type="entry name" value="Bact_solute-bd_prot1"/>
</dbReference>
<reference evidence="10 11" key="1">
    <citation type="submission" date="2020-08" db="EMBL/GenBank/DDBJ databases">
        <title>Genomic Encyclopedia of Type Strains, Phase IV (KMG-IV): sequencing the most valuable type-strain genomes for metagenomic binning, comparative biology and taxonomic classification.</title>
        <authorList>
            <person name="Goeker M."/>
        </authorList>
    </citation>
    <scope>NUCLEOTIDE SEQUENCE [LARGE SCALE GENOMIC DNA]</scope>
    <source>
        <strain evidence="10 11">DSM 21319</strain>
    </source>
</reference>
<evidence type="ECO:0000256" key="9">
    <source>
        <dbReference type="SAM" id="SignalP"/>
    </source>
</evidence>